<evidence type="ECO:0000313" key="2">
    <source>
        <dbReference type="Proteomes" id="UP000003082"/>
    </source>
</evidence>
<name>B9D083_CAMRE</name>
<gene>
    <name evidence="1" type="ORF">CAMRE0001_1400</name>
</gene>
<accession>B9D083</accession>
<dbReference type="EMBL" id="ACFU01000005">
    <property type="protein sequence ID" value="EEF14655.1"/>
    <property type="molecule type" value="Genomic_DNA"/>
</dbReference>
<dbReference type="STRING" id="553218.CAMRE0001_1400"/>
<proteinExistence type="predicted"/>
<organism evidence="1 2">
    <name type="scientific">Campylobacter rectus RM3267</name>
    <dbReference type="NCBI Taxonomy" id="553218"/>
    <lineage>
        <taxon>Bacteria</taxon>
        <taxon>Pseudomonadati</taxon>
        <taxon>Campylobacterota</taxon>
        <taxon>Epsilonproteobacteria</taxon>
        <taxon>Campylobacterales</taxon>
        <taxon>Campylobacteraceae</taxon>
        <taxon>Campylobacter</taxon>
    </lineage>
</organism>
<reference evidence="1 2" key="1">
    <citation type="submission" date="2008-08" db="EMBL/GenBank/DDBJ databases">
        <authorList>
            <person name="Madupu R."/>
            <person name="Durkin A.S."/>
            <person name="Torralba M."/>
            <person name="Methe B."/>
            <person name="Sutton G.G."/>
            <person name="Strausberg R.L."/>
            <person name="Nelson K.E."/>
        </authorList>
    </citation>
    <scope>NUCLEOTIDE SEQUENCE [LARGE SCALE GENOMIC DNA]</scope>
    <source>
        <strain evidence="1 2">RM3267</strain>
    </source>
</reference>
<protein>
    <submittedName>
        <fullName evidence="1">Uncharacterized protein</fullName>
    </submittedName>
</protein>
<keyword evidence="2" id="KW-1185">Reference proteome</keyword>
<sequence length="70" mass="8356">MLRCICSRKQTTNLELNFTRYLNPFRDIFAQILHFKLSQRYERGASIKMPVCSKPGYRDKAIIRILFCLK</sequence>
<comment type="caution">
    <text evidence="1">The sequence shown here is derived from an EMBL/GenBank/DDBJ whole genome shotgun (WGS) entry which is preliminary data.</text>
</comment>
<evidence type="ECO:0000313" key="1">
    <source>
        <dbReference type="EMBL" id="EEF14655.1"/>
    </source>
</evidence>
<dbReference type="Proteomes" id="UP000003082">
    <property type="component" value="Unassembled WGS sequence"/>
</dbReference>
<dbReference type="AlphaFoldDB" id="B9D083"/>